<keyword evidence="2" id="KW-1185">Reference proteome</keyword>
<evidence type="ECO:0000313" key="2">
    <source>
        <dbReference type="Proteomes" id="UP000600214"/>
    </source>
</evidence>
<dbReference type="Proteomes" id="UP000600214">
    <property type="component" value="Unassembled WGS sequence"/>
</dbReference>
<protein>
    <submittedName>
        <fullName evidence="1">Uncharacterized protein</fullName>
    </submittedName>
</protein>
<dbReference type="RefSeq" id="WP_188938881.1">
    <property type="nucleotide sequence ID" value="NZ_BMIA01000006.1"/>
</dbReference>
<sequence>MTRDQAIEDAWKIAASIPPTKDNPNISIRVADKASSDPSSWIVTFKQEEYAEMDDRGFWMDLIKWEFESVIEQ</sequence>
<reference evidence="2" key="1">
    <citation type="journal article" date="2019" name="Int. J. Syst. Evol. Microbiol.">
        <title>The Global Catalogue of Microorganisms (GCM) 10K type strain sequencing project: providing services to taxonomists for standard genome sequencing and annotation.</title>
        <authorList>
            <consortium name="The Broad Institute Genomics Platform"/>
            <consortium name="The Broad Institute Genome Sequencing Center for Infectious Disease"/>
            <person name="Wu L."/>
            <person name="Ma J."/>
        </authorList>
    </citation>
    <scope>NUCLEOTIDE SEQUENCE [LARGE SCALE GENOMIC DNA]</scope>
    <source>
        <strain evidence="2">CGMCC 1.15288</strain>
    </source>
</reference>
<name>A0ABQ1Z7Y6_9BACT</name>
<comment type="caution">
    <text evidence="1">The sequence shown here is derived from an EMBL/GenBank/DDBJ whole genome shotgun (WGS) entry which is preliminary data.</text>
</comment>
<proteinExistence type="predicted"/>
<accession>A0ABQ1Z7Y6</accession>
<dbReference type="EMBL" id="BMIA01000006">
    <property type="protein sequence ID" value="GGH53304.1"/>
    <property type="molecule type" value="Genomic_DNA"/>
</dbReference>
<evidence type="ECO:0000313" key="1">
    <source>
        <dbReference type="EMBL" id="GGH53304.1"/>
    </source>
</evidence>
<organism evidence="1 2">
    <name type="scientific">Dyadobacter endophyticus</name>
    <dbReference type="NCBI Taxonomy" id="1749036"/>
    <lineage>
        <taxon>Bacteria</taxon>
        <taxon>Pseudomonadati</taxon>
        <taxon>Bacteroidota</taxon>
        <taxon>Cytophagia</taxon>
        <taxon>Cytophagales</taxon>
        <taxon>Spirosomataceae</taxon>
        <taxon>Dyadobacter</taxon>
    </lineage>
</organism>
<gene>
    <name evidence="1" type="ORF">GCM10007423_58620</name>
</gene>